<gene>
    <name evidence="1" type="ORF">WFZ85_07630</name>
</gene>
<dbReference type="EMBL" id="JBCGDO010000007">
    <property type="protein sequence ID" value="MEM0542483.1"/>
    <property type="molecule type" value="Genomic_DNA"/>
</dbReference>
<dbReference type="RefSeq" id="WP_342695689.1">
    <property type="nucleotide sequence ID" value="NZ_JBCGDO010000007.1"/>
</dbReference>
<keyword evidence="2" id="KW-1185">Reference proteome</keyword>
<evidence type="ECO:0000313" key="2">
    <source>
        <dbReference type="Proteomes" id="UP001460072"/>
    </source>
</evidence>
<evidence type="ECO:0000313" key="1">
    <source>
        <dbReference type="EMBL" id="MEM0542483.1"/>
    </source>
</evidence>
<comment type="caution">
    <text evidence="1">The sequence shown here is derived from an EMBL/GenBank/DDBJ whole genome shotgun (WGS) entry which is preliminary data.</text>
</comment>
<organism evidence="1 2">
    <name type="scientific">Flavobacterium aureirubrum</name>
    <dbReference type="NCBI Taxonomy" id="3133147"/>
    <lineage>
        <taxon>Bacteria</taxon>
        <taxon>Pseudomonadati</taxon>
        <taxon>Bacteroidota</taxon>
        <taxon>Flavobacteriia</taxon>
        <taxon>Flavobacteriales</taxon>
        <taxon>Flavobacteriaceae</taxon>
        <taxon>Flavobacterium</taxon>
    </lineage>
</organism>
<accession>A0ABU9N7C0</accession>
<sequence>MEENQNEEQFLDKYTKDKVEKGITELIEEKELKIHWRKELAENKSVQSYFEGFQPHSVESFVSKYILYKFIAHRYADMYSRKAEDRRSRWINKAHEHLSYIQQKKLFDLQCLWRAEQITLPEIEICYDFEVWGSTIFKCPFLEPITKEDIKQYQNFLMQSEEYYEFDTYTAQDYDDIKAEYLGTEEDYGIMPDWYEYHNLITGNSSLLLLPDIRGEKEEFYRSFQYKKNSEAIANAEPRVIDNRPCLSWHEEKDVRFFFTTFEDRETQLKFENYFEDKKTENRDSIDVDIILQDMMEQEETIPIDSHYDFKEAIIKAYVKFRNRKLAEHLEIAHEQYLFNLKMGFEIEQEKPLDRSIRKIWMQQILDGREANGEPRNLNF</sequence>
<name>A0ABU9N7C0_9FLAO</name>
<reference evidence="1 2" key="1">
    <citation type="submission" date="2024-03" db="EMBL/GenBank/DDBJ databases">
        <title>Two novel species of the genus Flavobacterium exhibiting potentially degradation of complex polysaccharides.</title>
        <authorList>
            <person name="Lian X."/>
        </authorList>
    </citation>
    <scope>NUCLEOTIDE SEQUENCE [LARGE SCALE GENOMIC DNA]</scope>
    <source>
        <strain evidence="2">j3</strain>
    </source>
</reference>
<proteinExistence type="predicted"/>
<protein>
    <submittedName>
        <fullName evidence="1">Uncharacterized protein</fullName>
    </submittedName>
</protein>
<dbReference type="Proteomes" id="UP001460072">
    <property type="component" value="Unassembled WGS sequence"/>
</dbReference>